<dbReference type="InterPro" id="IPR019251">
    <property type="entry name" value="DUF2231_TM"/>
</dbReference>
<dbReference type="RefSeq" id="WP_239676174.1">
    <property type="nucleotide sequence ID" value="NZ_CP070499.1"/>
</dbReference>
<evidence type="ECO:0000313" key="3">
    <source>
        <dbReference type="EMBL" id="QSB14058.1"/>
    </source>
</evidence>
<dbReference type="EMBL" id="CP070499">
    <property type="protein sequence ID" value="QSB14058.1"/>
    <property type="molecule type" value="Genomic_DNA"/>
</dbReference>
<dbReference type="KEGG" id="nhy:JQS43_21360"/>
<evidence type="ECO:0000256" key="1">
    <source>
        <dbReference type="SAM" id="Phobius"/>
    </source>
</evidence>
<dbReference type="Pfam" id="PF09990">
    <property type="entry name" value="DUF2231"/>
    <property type="match status" value="1"/>
</dbReference>
<evidence type="ECO:0000259" key="2">
    <source>
        <dbReference type="Pfam" id="PF09990"/>
    </source>
</evidence>
<keyword evidence="1" id="KW-0812">Transmembrane</keyword>
<gene>
    <name evidence="3" type="ORF">JQS43_21360</name>
</gene>
<keyword evidence="1" id="KW-1133">Transmembrane helix</keyword>
<feature type="transmembrane region" description="Helical" evidence="1">
    <location>
        <begin position="120"/>
        <end position="144"/>
    </location>
</feature>
<keyword evidence="1" id="KW-0472">Membrane</keyword>
<dbReference type="Proteomes" id="UP000662857">
    <property type="component" value="Chromosome"/>
</dbReference>
<name>A0A895YJT5_9ACTN</name>
<feature type="transmembrane region" description="Helical" evidence="1">
    <location>
        <begin position="83"/>
        <end position="108"/>
    </location>
</feature>
<accession>A0A895YJT5</accession>
<keyword evidence="4" id="KW-1185">Reference proteome</keyword>
<feature type="domain" description="DUF2231" evidence="2">
    <location>
        <begin position="7"/>
        <end position="154"/>
    </location>
</feature>
<organism evidence="3 4">
    <name type="scientific">Natronosporangium hydrolyticum</name>
    <dbReference type="NCBI Taxonomy" id="2811111"/>
    <lineage>
        <taxon>Bacteria</taxon>
        <taxon>Bacillati</taxon>
        <taxon>Actinomycetota</taxon>
        <taxon>Actinomycetes</taxon>
        <taxon>Micromonosporales</taxon>
        <taxon>Micromonosporaceae</taxon>
        <taxon>Natronosporangium</taxon>
    </lineage>
</organism>
<reference evidence="3" key="1">
    <citation type="submission" date="2021-02" db="EMBL/GenBank/DDBJ databases">
        <title>Natrosporangium hydrolyticum gen. nov., sp. nov, a haloalkaliphilic actinobacterium from a soda solonchak soil.</title>
        <authorList>
            <person name="Sorokin D.Y."/>
            <person name="Khijniak T.V."/>
            <person name="Zakharycheva A.P."/>
            <person name="Boueva O.V."/>
            <person name="Ariskina E.V."/>
            <person name="Hahnke R.L."/>
            <person name="Bunk B."/>
            <person name="Sproer C."/>
            <person name="Schumann P."/>
            <person name="Evtushenko L.I."/>
            <person name="Kublanov I.V."/>
        </authorList>
    </citation>
    <scope>NUCLEOTIDE SEQUENCE</scope>
    <source>
        <strain evidence="3">DSM 106523</strain>
    </source>
</reference>
<sequence length="161" mass="16845">MFEGFQGLPLHALAVHLPVVLIPALAVMAAVYALLPRVRALVGWLVVALAVVAPLSAVVAKLSGDAYRDVMFGTAELDPDLPVQAHAGFGVLSMWSSLGLGAATLVLAAVRRGTESGSGLWRWVAWLLSAIVLVLAAVAVYYLIRVGHTGSEMSHGGRLPD</sequence>
<dbReference type="AlphaFoldDB" id="A0A895YJT5"/>
<proteinExistence type="predicted"/>
<feature type="transmembrane region" description="Helical" evidence="1">
    <location>
        <begin position="42"/>
        <end position="63"/>
    </location>
</feature>
<evidence type="ECO:0000313" key="4">
    <source>
        <dbReference type="Proteomes" id="UP000662857"/>
    </source>
</evidence>
<protein>
    <recommendedName>
        <fullName evidence="2">DUF2231 domain-containing protein</fullName>
    </recommendedName>
</protein>
<feature type="transmembrane region" description="Helical" evidence="1">
    <location>
        <begin position="12"/>
        <end position="35"/>
    </location>
</feature>